<proteinExistence type="predicted"/>
<dbReference type="AlphaFoldDB" id="A0A5J6WH70"/>
<evidence type="ECO:0000256" key="1">
    <source>
        <dbReference type="SAM" id="SignalP"/>
    </source>
</evidence>
<dbReference type="Proteomes" id="UP000327424">
    <property type="component" value="Chromosome"/>
</dbReference>
<evidence type="ECO:0000313" key="2">
    <source>
        <dbReference type="EMBL" id="QFI36461.1"/>
    </source>
</evidence>
<gene>
    <name evidence="2" type="ORF">FR932_00800</name>
</gene>
<dbReference type="NCBIfam" id="TIGR04219">
    <property type="entry name" value="OMP_w_GlyGly"/>
    <property type="match status" value="1"/>
</dbReference>
<evidence type="ECO:0000313" key="3">
    <source>
        <dbReference type="Proteomes" id="UP000327424"/>
    </source>
</evidence>
<dbReference type="InterPro" id="IPR026387">
    <property type="entry name" value="OMP_w_GlyGly"/>
</dbReference>
<dbReference type="EMBL" id="CP044399">
    <property type="protein sequence ID" value="QFI36461.1"/>
    <property type="molecule type" value="Genomic_DNA"/>
</dbReference>
<dbReference type="RefSeq" id="WP_019440763.1">
    <property type="nucleotide sequence ID" value="NZ_ALOE01000011.1"/>
</dbReference>
<dbReference type="OrthoDB" id="6708408at2"/>
<protein>
    <submittedName>
        <fullName evidence="2">TIGR04219 family outer membrane beta-barrel protein</fullName>
    </submittedName>
</protein>
<feature type="signal peptide" evidence="1">
    <location>
        <begin position="1"/>
        <end position="20"/>
    </location>
</feature>
<organism evidence="2 3">
    <name type="scientific">Moritella marina ATCC 15381</name>
    <dbReference type="NCBI Taxonomy" id="1202962"/>
    <lineage>
        <taxon>Bacteria</taxon>
        <taxon>Pseudomonadati</taxon>
        <taxon>Pseudomonadota</taxon>
        <taxon>Gammaproteobacteria</taxon>
        <taxon>Alteromonadales</taxon>
        <taxon>Moritellaceae</taxon>
        <taxon>Moritella</taxon>
    </lineage>
</organism>
<reference evidence="2 3" key="1">
    <citation type="submission" date="2019-09" db="EMBL/GenBank/DDBJ databases">
        <title>Hybrid Assembly of the complete Genome of the Deep-Sea Bacterium Moritella marina from long Nanopore and Illumina reads.</title>
        <authorList>
            <person name="Magin S."/>
            <person name="Georgoulis A."/>
            <person name="Papadimitriou K."/>
            <person name="Iliakis G."/>
            <person name="Vorgias C.E."/>
        </authorList>
    </citation>
    <scope>NUCLEOTIDE SEQUENCE [LARGE SCALE GENOMIC DNA]</scope>
    <source>
        <strain evidence="2 3">MP-1</strain>
    </source>
</reference>
<keyword evidence="1" id="KW-0732">Signal</keyword>
<dbReference type="KEGG" id="mmaa:FR932_00800"/>
<accession>A0A5J6WH70</accession>
<sequence length="225" mass="24516">MKKQLLALTLLTALSNNAMADAIGTYFGADVWQSGVDGTMSYKGNDLATTGYEDTYNYRMYVKVEHPIPLIPNAALSFSNVDVEGSSANENVNLKTVDFTLYYEFLDNDIVSLDAGVTWRQLNGTFEDGSTDVSFSGPLPMGYAYGEVGLPMFPLKAFAMVNAIGITGDVYGDAEIGLAFMLNPGYVLDWSIRAGYRIQQLDFKVDDVKADATIDGVFLGLEGHF</sequence>
<name>A0A5J6WH70_MORMI</name>
<keyword evidence="3" id="KW-1185">Reference proteome</keyword>
<feature type="chain" id="PRO_5023897654" evidence="1">
    <location>
        <begin position="21"/>
        <end position="225"/>
    </location>
</feature>